<protein>
    <submittedName>
        <fullName evidence="2">Cupin</fullName>
    </submittedName>
</protein>
<dbReference type="Pfam" id="PF07883">
    <property type="entry name" value="Cupin_2"/>
    <property type="match status" value="1"/>
</dbReference>
<dbReference type="InterPro" id="IPR013096">
    <property type="entry name" value="Cupin_2"/>
</dbReference>
<dbReference type="Gene3D" id="2.60.120.10">
    <property type="entry name" value="Jelly Rolls"/>
    <property type="match status" value="1"/>
</dbReference>
<name>A0A917C1W3_9HYPH</name>
<dbReference type="InterPro" id="IPR014710">
    <property type="entry name" value="RmlC-like_jellyroll"/>
</dbReference>
<comment type="caution">
    <text evidence="2">The sequence shown here is derived from an EMBL/GenBank/DDBJ whole genome shotgun (WGS) entry which is preliminary data.</text>
</comment>
<accession>A0A917C1W3</accession>
<dbReference type="InterPro" id="IPR011051">
    <property type="entry name" value="RmlC_Cupin_sf"/>
</dbReference>
<dbReference type="SUPFAM" id="SSF51182">
    <property type="entry name" value="RmlC-like cupins"/>
    <property type="match status" value="1"/>
</dbReference>
<dbReference type="Proteomes" id="UP000606044">
    <property type="component" value="Unassembled WGS sequence"/>
</dbReference>
<reference evidence="2" key="1">
    <citation type="journal article" date="2014" name="Int. J. Syst. Evol. Microbiol.">
        <title>Complete genome sequence of Corynebacterium casei LMG S-19264T (=DSM 44701T), isolated from a smear-ripened cheese.</title>
        <authorList>
            <consortium name="US DOE Joint Genome Institute (JGI-PGF)"/>
            <person name="Walter F."/>
            <person name="Albersmeier A."/>
            <person name="Kalinowski J."/>
            <person name="Ruckert C."/>
        </authorList>
    </citation>
    <scope>NUCLEOTIDE SEQUENCE</scope>
    <source>
        <strain evidence="2">CCM 7897</strain>
    </source>
</reference>
<gene>
    <name evidence="2" type="ORF">GCM10007301_27160</name>
</gene>
<evidence type="ECO:0000259" key="1">
    <source>
        <dbReference type="Pfam" id="PF07883"/>
    </source>
</evidence>
<dbReference type="AlphaFoldDB" id="A0A917C1W3"/>
<dbReference type="PANTHER" id="PTHR36440:SF1">
    <property type="entry name" value="PUTATIVE (AFU_ORTHOLOGUE AFUA_8G07350)-RELATED"/>
    <property type="match status" value="1"/>
</dbReference>
<reference evidence="2" key="2">
    <citation type="submission" date="2020-09" db="EMBL/GenBank/DDBJ databases">
        <authorList>
            <person name="Sun Q."/>
            <person name="Sedlacek I."/>
        </authorList>
    </citation>
    <scope>NUCLEOTIDE SEQUENCE</scope>
    <source>
        <strain evidence="2">CCM 7897</strain>
    </source>
</reference>
<dbReference type="InterPro" id="IPR053146">
    <property type="entry name" value="QDO-like"/>
</dbReference>
<dbReference type="EMBL" id="BMCT01000003">
    <property type="protein sequence ID" value="GGF66018.1"/>
    <property type="molecule type" value="Genomic_DNA"/>
</dbReference>
<dbReference type="CDD" id="cd06979">
    <property type="entry name" value="cupin_RemF-like"/>
    <property type="match status" value="1"/>
</dbReference>
<proteinExistence type="predicted"/>
<sequence>MRGRGRLPALHGRAGPLRAPACEEGDGHMVEIITLGGLELRFLQSGDQTGGCLDMFEMTVQPNARMPVAHHHESWEETIYGLAGVTTFVVGGRDIDIGPGDSVFIPRGVVHAFRNDTQAATSCLCVLTPGVLGPGYFRELAALLAAGAPDPARMKAIMLRHGLVPAPAA</sequence>
<feature type="domain" description="Cupin type-2" evidence="1">
    <location>
        <begin position="57"/>
        <end position="126"/>
    </location>
</feature>
<dbReference type="PANTHER" id="PTHR36440">
    <property type="entry name" value="PUTATIVE (AFU_ORTHOLOGUE AFUA_8G07350)-RELATED"/>
    <property type="match status" value="1"/>
</dbReference>
<organism evidence="2 3">
    <name type="scientific">Azorhizobium oxalatiphilum</name>
    <dbReference type="NCBI Taxonomy" id="980631"/>
    <lineage>
        <taxon>Bacteria</taxon>
        <taxon>Pseudomonadati</taxon>
        <taxon>Pseudomonadota</taxon>
        <taxon>Alphaproteobacteria</taxon>
        <taxon>Hyphomicrobiales</taxon>
        <taxon>Xanthobacteraceae</taxon>
        <taxon>Azorhizobium</taxon>
    </lineage>
</organism>
<evidence type="ECO:0000313" key="2">
    <source>
        <dbReference type="EMBL" id="GGF66018.1"/>
    </source>
</evidence>
<evidence type="ECO:0000313" key="3">
    <source>
        <dbReference type="Proteomes" id="UP000606044"/>
    </source>
</evidence>
<keyword evidence="3" id="KW-1185">Reference proteome</keyword>